<feature type="domain" description="HTH cro/C1-type" evidence="1">
    <location>
        <begin position="37"/>
        <end position="83"/>
    </location>
</feature>
<reference evidence="3 5" key="2">
    <citation type="submission" date="2024-04" db="EMBL/GenBank/DDBJ databases">
        <title>Three lactobacilli isolated from voided urine samples from females with type 2 diabetes.</title>
        <authorList>
            <person name="Kula A."/>
            <person name="Stegman N."/>
            <person name="Putonti C."/>
        </authorList>
    </citation>
    <scope>NUCLEOTIDE SEQUENCE [LARGE SCALE GENOMIC DNA]</scope>
    <source>
        <strain evidence="3 5">1855</strain>
    </source>
</reference>
<name>A0A5N1I6Q0_LACJE</name>
<dbReference type="InterPro" id="IPR001387">
    <property type="entry name" value="Cro/C1-type_HTH"/>
</dbReference>
<evidence type="ECO:0000313" key="3">
    <source>
        <dbReference type="EMBL" id="MEL0566010.1"/>
    </source>
</evidence>
<evidence type="ECO:0000313" key="5">
    <source>
        <dbReference type="Proteomes" id="UP001385848"/>
    </source>
</evidence>
<dbReference type="EMBL" id="JBBVUL010000025">
    <property type="protein sequence ID" value="MEL0566010.1"/>
    <property type="molecule type" value="Genomic_DNA"/>
</dbReference>
<gene>
    <name evidence="3" type="ORF">AAC431_08840</name>
    <name evidence="2" type="ORF">F6H94_06775</name>
</gene>
<reference evidence="2 4" key="1">
    <citation type="submission" date="2019-09" db="EMBL/GenBank/DDBJ databases">
        <title>Draft genome sequence assemblies of isolates from the urinary tract.</title>
        <authorList>
            <person name="Mores C.R."/>
            <person name="Putonti C."/>
            <person name="Wolfe A.J."/>
        </authorList>
    </citation>
    <scope>NUCLEOTIDE SEQUENCE [LARGE SCALE GENOMIC DNA]</scope>
    <source>
        <strain evidence="2 4">UMB246</strain>
    </source>
</reference>
<dbReference type="GeneID" id="31743084"/>
<dbReference type="SMART" id="SM00530">
    <property type="entry name" value="HTH_XRE"/>
    <property type="match status" value="1"/>
</dbReference>
<evidence type="ECO:0000313" key="2">
    <source>
        <dbReference type="EMBL" id="KAA9321212.1"/>
    </source>
</evidence>
<evidence type="ECO:0000313" key="4">
    <source>
        <dbReference type="Proteomes" id="UP000327236"/>
    </source>
</evidence>
<dbReference type="GO" id="GO:0003677">
    <property type="term" value="F:DNA binding"/>
    <property type="evidence" value="ECO:0007669"/>
    <property type="project" value="InterPro"/>
</dbReference>
<dbReference type="EMBL" id="VYWW01000032">
    <property type="protein sequence ID" value="KAA9321212.1"/>
    <property type="molecule type" value="Genomic_DNA"/>
</dbReference>
<comment type="caution">
    <text evidence="2">The sequence shown here is derived from an EMBL/GenBank/DDBJ whole genome shotgun (WGS) entry which is preliminary data.</text>
</comment>
<sequence>MDRTNLKNYLKDNYENDQDFAKDFVQCSLNVNTGIAIINLRKKMGLTREEFARYVNMPQATILQIEQGDVDVTTDLLVKLATASKQHIEINFSPIFDE</sequence>
<dbReference type="KEGG" id="lje:BUE77_05080"/>
<dbReference type="Proteomes" id="UP001385848">
    <property type="component" value="Unassembled WGS sequence"/>
</dbReference>
<accession>A0A5N1I6Q0</accession>
<evidence type="ECO:0000259" key="1">
    <source>
        <dbReference type="PROSITE" id="PS50943"/>
    </source>
</evidence>
<dbReference type="SUPFAM" id="SSF47413">
    <property type="entry name" value="lambda repressor-like DNA-binding domains"/>
    <property type="match status" value="1"/>
</dbReference>
<dbReference type="InterPro" id="IPR010982">
    <property type="entry name" value="Lambda_DNA-bd_dom_sf"/>
</dbReference>
<dbReference type="PROSITE" id="PS50943">
    <property type="entry name" value="HTH_CROC1"/>
    <property type="match status" value="1"/>
</dbReference>
<dbReference type="Pfam" id="PF01381">
    <property type="entry name" value="HTH_3"/>
    <property type="match status" value="1"/>
</dbReference>
<keyword evidence="5" id="KW-1185">Reference proteome</keyword>
<protein>
    <submittedName>
        <fullName evidence="2">Helix-turn-helix transcriptional regulator</fullName>
    </submittedName>
</protein>
<dbReference type="CDD" id="cd00093">
    <property type="entry name" value="HTH_XRE"/>
    <property type="match status" value="1"/>
</dbReference>
<dbReference type="RefSeq" id="WP_006584674.1">
    <property type="nucleotide sequence ID" value="NZ_CATOUV010000001.1"/>
</dbReference>
<dbReference type="OrthoDB" id="2322940at2"/>
<dbReference type="Gene3D" id="1.10.260.40">
    <property type="entry name" value="lambda repressor-like DNA-binding domains"/>
    <property type="match status" value="1"/>
</dbReference>
<organism evidence="2 4">
    <name type="scientific">Lactobacillus jensenii</name>
    <dbReference type="NCBI Taxonomy" id="109790"/>
    <lineage>
        <taxon>Bacteria</taxon>
        <taxon>Bacillati</taxon>
        <taxon>Bacillota</taxon>
        <taxon>Bacilli</taxon>
        <taxon>Lactobacillales</taxon>
        <taxon>Lactobacillaceae</taxon>
        <taxon>Lactobacillus</taxon>
    </lineage>
</organism>
<proteinExistence type="predicted"/>
<dbReference type="AlphaFoldDB" id="A0A5N1I6Q0"/>
<dbReference type="Proteomes" id="UP000327236">
    <property type="component" value="Unassembled WGS sequence"/>
</dbReference>